<dbReference type="GO" id="GO:0016810">
    <property type="term" value="F:hydrolase activity, acting on carbon-nitrogen (but not peptide) bonds"/>
    <property type="evidence" value="ECO:0007669"/>
    <property type="project" value="InterPro"/>
</dbReference>
<accession>A0A225NQJ0</accession>
<comment type="caution">
    <text evidence="1">The sequence shown here is derived from an EMBL/GenBank/DDBJ whole genome shotgun (WGS) entry which is preliminary data.</text>
</comment>
<evidence type="ECO:0000313" key="1">
    <source>
        <dbReference type="EMBL" id="OWU74752.1"/>
    </source>
</evidence>
<organism evidence="1 2">
    <name type="scientific">Marinibacterium profundimaris</name>
    <dbReference type="NCBI Taxonomy" id="1679460"/>
    <lineage>
        <taxon>Bacteria</taxon>
        <taxon>Pseudomonadati</taxon>
        <taxon>Pseudomonadota</taxon>
        <taxon>Alphaproteobacteria</taxon>
        <taxon>Rhodobacterales</taxon>
        <taxon>Paracoccaceae</taxon>
        <taxon>Marinibacterium</taxon>
    </lineage>
</organism>
<name>A0A225NQJ0_9RHOB</name>
<reference evidence="1 2" key="1">
    <citation type="submission" date="2013-04" db="EMBL/GenBank/DDBJ databases">
        <title>Oceanicola sp. 22II1-22F33 Genome Sequencing.</title>
        <authorList>
            <person name="Lai Q."/>
            <person name="Li G."/>
            <person name="Shao Z."/>
        </authorList>
    </citation>
    <scope>NUCLEOTIDE SEQUENCE [LARGE SCALE GENOMIC DNA]</scope>
    <source>
        <strain evidence="1 2">22II1-22F33</strain>
    </source>
</reference>
<dbReference type="Proteomes" id="UP000215377">
    <property type="component" value="Unassembled WGS sequence"/>
</dbReference>
<proteinExistence type="predicted"/>
<dbReference type="Gene3D" id="2.30.40.10">
    <property type="entry name" value="Urease, subunit C, domain 1"/>
    <property type="match status" value="1"/>
</dbReference>
<keyword evidence="2" id="KW-1185">Reference proteome</keyword>
<dbReference type="InterPro" id="IPR011059">
    <property type="entry name" value="Metal-dep_hydrolase_composite"/>
</dbReference>
<evidence type="ECO:0008006" key="3">
    <source>
        <dbReference type="Google" id="ProtNLM"/>
    </source>
</evidence>
<gene>
    <name evidence="1" type="ORF">ATO3_09080</name>
</gene>
<dbReference type="RefSeq" id="WP_088649542.1">
    <property type="nucleotide sequence ID" value="NZ_AQQR01000003.1"/>
</dbReference>
<sequence>MGRQNERALIRGSLPGRGIAVQQIRTGPAPRRQGLGGLSFFDDDWTGTTHDLVIAVGLILDPESGRTEPANIGIRDGRITGITPDALKGDQVLDAFGLIVACGWMQPAPVPGGSAGSPMRPAATIGQSRLMPGMIADIVVFDPVALPHVTAQGAICEVVHVIARGREVIRDGSVLPQGRPAAPHYPYR</sequence>
<dbReference type="EMBL" id="AQQR01000003">
    <property type="protein sequence ID" value="OWU74752.1"/>
    <property type="molecule type" value="Genomic_DNA"/>
</dbReference>
<protein>
    <recommendedName>
        <fullName evidence="3">Amidohydrolase 3 domain-containing protein</fullName>
    </recommendedName>
</protein>
<evidence type="ECO:0000313" key="2">
    <source>
        <dbReference type="Proteomes" id="UP000215377"/>
    </source>
</evidence>
<dbReference type="SUPFAM" id="SSF51338">
    <property type="entry name" value="Composite domain of metallo-dependent hydrolases"/>
    <property type="match status" value="1"/>
</dbReference>
<dbReference type="AlphaFoldDB" id="A0A225NQJ0"/>